<dbReference type="GO" id="GO:0005886">
    <property type="term" value="C:plasma membrane"/>
    <property type="evidence" value="ECO:0007669"/>
    <property type="project" value="TreeGrafter"/>
</dbReference>
<evidence type="ECO:0000256" key="5">
    <source>
        <dbReference type="ARBA" id="ARBA00049183"/>
    </source>
</evidence>
<dbReference type="Proteomes" id="UP001443914">
    <property type="component" value="Unassembled WGS sequence"/>
</dbReference>
<proteinExistence type="inferred from homology"/>
<comment type="similarity">
    <text evidence="1">Belongs to the glycosyltransferase group 1 family. Glycosyltransferase 30 subfamily.</text>
</comment>
<feature type="domain" description="3-deoxy-D-manno-octulosonic-acid transferase N-terminal" evidence="9">
    <location>
        <begin position="40"/>
        <end position="219"/>
    </location>
</feature>
<dbReference type="Gene3D" id="3.40.50.11720">
    <property type="entry name" value="3-Deoxy-D-manno-octulosonic-acid transferase, N-terminal domain"/>
    <property type="match status" value="1"/>
</dbReference>
<dbReference type="EMBL" id="JBDFQZ010000005">
    <property type="protein sequence ID" value="KAK9723886.1"/>
    <property type="molecule type" value="Genomic_DNA"/>
</dbReference>
<evidence type="ECO:0000313" key="11">
    <source>
        <dbReference type="Proteomes" id="UP001443914"/>
    </source>
</evidence>
<dbReference type="FunFam" id="3.40.50.11720:FF:000001">
    <property type="entry name" value="3-deoxy-D-manno-octulosonic acid transferase"/>
    <property type="match status" value="1"/>
</dbReference>
<feature type="site" description="Transition state stabilizer" evidence="7">
    <location>
        <position position="137"/>
    </location>
</feature>
<evidence type="ECO:0000256" key="2">
    <source>
        <dbReference type="ARBA" id="ARBA00012621"/>
    </source>
</evidence>
<dbReference type="InterPro" id="IPR007507">
    <property type="entry name" value="Glycos_transf_N"/>
</dbReference>
<dbReference type="Pfam" id="PF04413">
    <property type="entry name" value="Glycos_transf_N"/>
    <property type="match status" value="1"/>
</dbReference>
<protein>
    <recommendedName>
        <fullName evidence="2">lipid IVA 3-deoxy-D-manno-octulosonic acid transferase</fullName>
        <ecNumber evidence="2">2.4.99.12</ecNumber>
    </recommendedName>
    <alternativeName>
        <fullName evidence="4">Lipid IV(A) 3-deoxy-D-manno-octulosonic acid transferase</fullName>
    </alternativeName>
</protein>
<feature type="site" description="Transition state stabilizer" evidence="7">
    <location>
        <position position="217"/>
    </location>
</feature>
<evidence type="ECO:0000256" key="8">
    <source>
        <dbReference type="SAM" id="Phobius"/>
    </source>
</evidence>
<evidence type="ECO:0000259" key="9">
    <source>
        <dbReference type="Pfam" id="PF04413"/>
    </source>
</evidence>
<keyword evidence="8" id="KW-1133">Transmembrane helix</keyword>
<organism evidence="10 11">
    <name type="scientific">Saponaria officinalis</name>
    <name type="common">Common soapwort</name>
    <name type="synonym">Lychnis saponaria</name>
    <dbReference type="NCBI Taxonomy" id="3572"/>
    <lineage>
        <taxon>Eukaryota</taxon>
        <taxon>Viridiplantae</taxon>
        <taxon>Streptophyta</taxon>
        <taxon>Embryophyta</taxon>
        <taxon>Tracheophyta</taxon>
        <taxon>Spermatophyta</taxon>
        <taxon>Magnoliopsida</taxon>
        <taxon>eudicotyledons</taxon>
        <taxon>Gunneridae</taxon>
        <taxon>Pentapetalae</taxon>
        <taxon>Caryophyllales</taxon>
        <taxon>Caryophyllaceae</taxon>
        <taxon>Caryophylleae</taxon>
        <taxon>Saponaria</taxon>
    </lineage>
</organism>
<dbReference type="Gene3D" id="3.40.50.2000">
    <property type="entry name" value="Glycogen Phosphorylase B"/>
    <property type="match status" value="1"/>
</dbReference>
<dbReference type="GO" id="GO:0043842">
    <property type="term" value="F:Kdo transferase activity"/>
    <property type="evidence" value="ECO:0007669"/>
    <property type="project" value="UniProtKB-EC"/>
</dbReference>
<dbReference type="SUPFAM" id="SSF53756">
    <property type="entry name" value="UDP-Glycosyltransferase/glycogen phosphorylase"/>
    <property type="match status" value="1"/>
</dbReference>
<comment type="catalytic activity">
    <reaction evidence="5">
        <text>lipid IVA (E. coli) + CMP-3-deoxy-beta-D-manno-octulosonate = alpha-Kdo-(2-&gt;6)-lipid IVA (E. coli) + CMP + H(+)</text>
        <dbReference type="Rhea" id="RHEA:28066"/>
        <dbReference type="ChEBI" id="CHEBI:15378"/>
        <dbReference type="ChEBI" id="CHEBI:58603"/>
        <dbReference type="ChEBI" id="CHEBI:60364"/>
        <dbReference type="ChEBI" id="CHEBI:60377"/>
        <dbReference type="ChEBI" id="CHEBI:85987"/>
        <dbReference type="EC" id="2.4.99.12"/>
    </reaction>
</comment>
<dbReference type="InterPro" id="IPR039901">
    <property type="entry name" value="Kdotransferase"/>
</dbReference>
<sequence length="441" mass="49326">MRKRSNTIYKLYKTLTTTLSPLIHLHLRWRIFRGLDHPSRWPERLGHPSSPRPSGTLLYFHAVSLGEGMAAIPVIRRCLIERPELNILMTTTTVSGFEVLKNLLPPAVIYQFAPLDLPAAVDAFLSYWKPSAVILLENELWPNLIMSASNNKIFLALLNARMSEKSFRRWSAPAALPLITLMLSKFSLILPLSTIEAIRFQLLQAPPFVVSAAADLKYAVAECAMSMNSLKDVEDLRLQLRHRLAWMASSIHVGEYEVILRAHKELLQSHKNLLTVIVPRHPEHGEEIIQRLTNEGFDIAVRPDGSKLTSTTNIYVVNTLGELREFYRLMPIAVVGGSFLPTLAGHNISEAMASGCAVLTGPHTGHFSHMVSAMQRLNALSVLQVSNESELIKALHQLLSDPVVLEARRLAAKQAFSAMSSGVLAHVWIQLDRFILRRLSV</sequence>
<feature type="transmembrane region" description="Helical" evidence="8">
    <location>
        <begin position="170"/>
        <end position="192"/>
    </location>
</feature>
<evidence type="ECO:0000256" key="1">
    <source>
        <dbReference type="ARBA" id="ARBA00006380"/>
    </source>
</evidence>
<dbReference type="PANTHER" id="PTHR42755">
    <property type="entry name" value="3-DEOXY-MANNO-OCTULOSONATE CYTIDYLYLTRANSFERASE"/>
    <property type="match status" value="1"/>
</dbReference>
<dbReference type="PANTHER" id="PTHR42755:SF1">
    <property type="entry name" value="3-DEOXY-D-MANNO-OCTULOSONIC ACID TRANSFERASE, MITOCHONDRIAL-RELATED"/>
    <property type="match status" value="1"/>
</dbReference>
<dbReference type="GO" id="GO:0009245">
    <property type="term" value="P:lipid A biosynthetic process"/>
    <property type="evidence" value="ECO:0007669"/>
    <property type="project" value="TreeGrafter"/>
</dbReference>
<evidence type="ECO:0000256" key="3">
    <source>
        <dbReference type="ARBA" id="ARBA00022679"/>
    </source>
</evidence>
<dbReference type="InterPro" id="IPR038107">
    <property type="entry name" value="Glycos_transf_N_sf"/>
</dbReference>
<evidence type="ECO:0000313" key="10">
    <source>
        <dbReference type="EMBL" id="KAK9723886.1"/>
    </source>
</evidence>
<keyword evidence="11" id="KW-1185">Reference proteome</keyword>
<evidence type="ECO:0000256" key="7">
    <source>
        <dbReference type="PIRSR" id="PIRSR639901-2"/>
    </source>
</evidence>
<dbReference type="EC" id="2.4.99.12" evidence="2"/>
<reference evidence="10" key="1">
    <citation type="submission" date="2024-03" db="EMBL/GenBank/DDBJ databases">
        <title>WGS assembly of Saponaria officinalis var. Norfolk2.</title>
        <authorList>
            <person name="Jenkins J."/>
            <person name="Shu S."/>
            <person name="Grimwood J."/>
            <person name="Barry K."/>
            <person name="Goodstein D."/>
            <person name="Schmutz J."/>
            <person name="Leebens-Mack J."/>
            <person name="Osbourn A."/>
        </authorList>
    </citation>
    <scope>NUCLEOTIDE SEQUENCE [LARGE SCALE GENOMIC DNA]</scope>
    <source>
        <strain evidence="10">JIC</strain>
    </source>
</reference>
<gene>
    <name evidence="10" type="ORF">RND81_05G032200</name>
</gene>
<comment type="caution">
    <text evidence="10">The sequence shown here is derived from an EMBL/GenBank/DDBJ whole genome shotgun (WGS) entry which is preliminary data.</text>
</comment>
<feature type="active site" description="Proton acceptor" evidence="6">
    <location>
        <position position="67"/>
    </location>
</feature>
<keyword evidence="8" id="KW-0472">Membrane</keyword>
<dbReference type="FunFam" id="3.40.50.2000:FF:000032">
    <property type="entry name" value="3-deoxy-D-manno-octulosonic acid transferase"/>
    <property type="match status" value="1"/>
</dbReference>
<dbReference type="AlphaFoldDB" id="A0AAW1KQH1"/>
<name>A0AAW1KQH1_SAPOF</name>
<keyword evidence="8" id="KW-0812">Transmembrane</keyword>
<evidence type="ECO:0000256" key="6">
    <source>
        <dbReference type="PIRSR" id="PIRSR639901-1"/>
    </source>
</evidence>
<keyword evidence="3" id="KW-0808">Transferase</keyword>
<evidence type="ECO:0000256" key="4">
    <source>
        <dbReference type="ARBA" id="ARBA00031445"/>
    </source>
</evidence>
<accession>A0AAW1KQH1</accession>